<dbReference type="AlphaFoldDB" id="B0C1I7"/>
<dbReference type="Gene3D" id="3.30.700.10">
    <property type="entry name" value="Glycoprotein, Type 4 Pilin"/>
    <property type="match status" value="1"/>
</dbReference>
<accession>B0C1I7</accession>
<dbReference type="KEGG" id="amr:AM1_5880"/>
<keyword evidence="1" id="KW-1133">Transmembrane helix</keyword>
<dbReference type="EMBL" id="CP000828">
    <property type="protein sequence ID" value="ABW30821.1"/>
    <property type="molecule type" value="Genomic_DNA"/>
</dbReference>
<name>B0C1I7_ACAM1</name>
<reference evidence="2 3" key="1">
    <citation type="journal article" date="2008" name="Proc. Natl. Acad. Sci. U.S.A.">
        <title>Niche adaptation and genome expansion in the chlorophyll d-producing cyanobacterium Acaryochloris marina.</title>
        <authorList>
            <person name="Swingley W.D."/>
            <person name="Chen M."/>
            <person name="Cheung P.C."/>
            <person name="Conrad A.L."/>
            <person name="Dejesa L.C."/>
            <person name="Hao J."/>
            <person name="Honchak B.M."/>
            <person name="Karbach L.E."/>
            <person name="Kurdoglu A."/>
            <person name="Lahiri S."/>
            <person name="Mastrian S.D."/>
            <person name="Miyashita H."/>
            <person name="Page L."/>
            <person name="Ramakrishna P."/>
            <person name="Satoh S."/>
            <person name="Sattley W.M."/>
            <person name="Shimada Y."/>
            <person name="Taylor H.L."/>
            <person name="Tomo T."/>
            <person name="Tsuchiya T."/>
            <person name="Wang Z.T."/>
            <person name="Raymond J."/>
            <person name="Mimuro M."/>
            <person name="Blankenship R.E."/>
            <person name="Touchman J.W."/>
        </authorList>
    </citation>
    <scope>NUCLEOTIDE SEQUENCE [LARGE SCALE GENOMIC DNA]</scope>
    <source>
        <strain evidence="3">MBIC 11017</strain>
    </source>
</reference>
<dbReference type="RefSeq" id="WP_012166028.1">
    <property type="nucleotide sequence ID" value="NC_009925.1"/>
</dbReference>
<evidence type="ECO:0000313" key="2">
    <source>
        <dbReference type="EMBL" id="ABW30821.1"/>
    </source>
</evidence>
<dbReference type="InterPro" id="IPR045584">
    <property type="entry name" value="Pilin-like"/>
</dbReference>
<evidence type="ECO:0000256" key="1">
    <source>
        <dbReference type="SAM" id="Phobius"/>
    </source>
</evidence>
<dbReference type="SUPFAM" id="SSF54523">
    <property type="entry name" value="Pili subunits"/>
    <property type="match status" value="1"/>
</dbReference>
<keyword evidence="1" id="KW-0472">Membrane</keyword>
<dbReference type="InterPro" id="IPR012902">
    <property type="entry name" value="N_methyl_site"/>
</dbReference>
<dbReference type="Proteomes" id="UP000000268">
    <property type="component" value="Chromosome"/>
</dbReference>
<proteinExistence type="predicted"/>
<dbReference type="NCBIfam" id="TIGR02532">
    <property type="entry name" value="IV_pilin_GFxxxE"/>
    <property type="match status" value="1"/>
</dbReference>
<protein>
    <submittedName>
        <fullName evidence="2">N-terminal cleavage/methylation domain protein</fullName>
    </submittedName>
</protein>
<dbReference type="eggNOG" id="COG4970">
    <property type="taxonomic scope" value="Bacteria"/>
</dbReference>
<organism evidence="2 3">
    <name type="scientific">Acaryochloris marina (strain MBIC 11017)</name>
    <dbReference type="NCBI Taxonomy" id="329726"/>
    <lineage>
        <taxon>Bacteria</taxon>
        <taxon>Bacillati</taxon>
        <taxon>Cyanobacteriota</taxon>
        <taxon>Cyanophyceae</taxon>
        <taxon>Acaryochloridales</taxon>
        <taxon>Acaryochloridaceae</taxon>
        <taxon>Acaryochloris</taxon>
    </lineage>
</organism>
<sequence>MRSLPVRSEQGFTQLEIVIVLVVMGILGAISAPSLLNWVNTRKLEAGLGELEGTLIEGQDQAIRLSKTCTINLPMGSNAVLSSSPADCLRNGNRTLEGLQLRHSFATPLSFDFKGRVPSSFTSEQTVVLSIANEKSSPSKCLVIAPGIGLTRVGEYIGSSDTTLASNCKTPTL</sequence>
<gene>
    <name evidence="2" type="ordered locus">AM1_5880</name>
</gene>
<dbReference type="OrthoDB" id="428628at2"/>
<feature type="transmembrane region" description="Helical" evidence="1">
    <location>
        <begin position="12"/>
        <end position="36"/>
    </location>
</feature>
<dbReference type="HOGENOM" id="CLU_102971_0_0_3"/>
<keyword evidence="1" id="KW-0812">Transmembrane</keyword>
<dbReference type="STRING" id="329726.AM1_5880"/>
<evidence type="ECO:0000313" key="3">
    <source>
        <dbReference type="Proteomes" id="UP000000268"/>
    </source>
</evidence>
<keyword evidence="3" id="KW-1185">Reference proteome</keyword>